<protein>
    <submittedName>
        <fullName evidence="1">Uncharacterized protein</fullName>
    </submittedName>
</protein>
<evidence type="ECO:0000313" key="1">
    <source>
        <dbReference type="EMBL" id="MPM96470.1"/>
    </source>
</evidence>
<organism evidence="1">
    <name type="scientific">bioreactor metagenome</name>
    <dbReference type="NCBI Taxonomy" id="1076179"/>
    <lineage>
        <taxon>unclassified sequences</taxon>
        <taxon>metagenomes</taxon>
        <taxon>ecological metagenomes</taxon>
    </lineage>
</organism>
<dbReference type="EMBL" id="VSSQ01042847">
    <property type="protein sequence ID" value="MPM96470.1"/>
    <property type="molecule type" value="Genomic_DNA"/>
</dbReference>
<name>A0A645E3Y5_9ZZZZ</name>
<dbReference type="AlphaFoldDB" id="A0A645E3Y5"/>
<comment type="caution">
    <text evidence="1">The sequence shown here is derived from an EMBL/GenBank/DDBJ whole genome shotgun (WGS) entry which is preliminary data.</text>
</comment>
<reference evidence="1" key="1">
    <citation type="submission" date="2019-08" db="EMBL/GenBank/DDBJ databases">
        <authorList>
            <person name="Kucharzyk K."/>
            <person name="Murdoch R.W."/>
            <person name="Higgins S."/>
            <person name="Loffler F."/>
        </authorList>
    </citation>
    <scope>NUCLEOTIDE SEQUENCE</scope>
</reference>
<gene>
    <name evidence="1" type="ORF">SDC9_143633</name>
</gene>
<proteinExistence type="predicted"/>
<sequence>MADAVAGTQQGKRASNHYCRIYGGGHTDVRCHGGGGRLAVCSGDADRVFVLTHYGAPGLRSLEHGYSGGSGGGYLGIIVVYGGGAYDIVAAVDIGCVMADVDIYAYGAQMVDRRALAHIGTVNIYTCAVQYLCQGTHRNSSDAD</sequence>
<accession>A0A645E3Y5</accession>